<evidence type="ECO:0000256" key="1">
    <source>
        <dbReference type="SAM" id="Coils"/>
    </source>
</evidence>
<dbReference type="Gene3D" id="3.30.70.60">
    <property type="match status" value="1"/>
</dbReference>
<name>A0A8J6Y1F0_9BACT</name>
<dbReference type="InterPro" id="IPR014717">
    <property type="entry name" value="Transl_elong_EF1B/ribsomal_bS6"/>
</dbReference>
<dbReference type="InterPro" id="IPR034756">
    <property type="entry name" value="T2SSM_b"/>
</dbReference>
<evidence type="ECO:0000313" key="4">
    <source>
        <dbReference type="Proteomes" id="UP000598633"/>
    </source>
</evidence>
<proteinExistence type="predicted"/>
<evidence type="ECO:0000313" key="3">
    <source>
        <dbReference type="EMBL" id="MBD3871241.1"/>
    </source>
</evidence>
<reference evidence="3 4" key="1">
    <citation type="submission" date="2020-08" db="EMBL/GenBank/DDBJ databases">
        <title>Acidobacteriota in marine sediments use diverse sulfur dissimilation pathways.</title>
        <authorList>
            <person name="Wasmund K."/>
        </authorList>
    </citation>
    <scope>NUCLEOTIDE SEQUENCE [LARGE SCALE GENOMIC DNA]</scope>
    <source>
        <strain evidence="3">MAG AM3-A</strain>
    </source>
</reference>
<feature type="coiled-coil region" evidence="1">
    <location>
        <begin position="40"/>
        <end position="77"/>
    </location>
</feature>
<dbReference type="Proteomes" id="UP000598633">
    <property type="component" value="Unassembled WGS sequence"/>
</dbReference>
<evidence type="ECO:0000256" key="2">
    <source>
        <dbReference type="SAM" id="Phobius"/>
    </source>
</evidence>
<keyword evidence="2" id="KW-1133">Transmembrane helix</keyword>
<organism evidence="3 4">
    <name type="scientific">Candidatus Sulfomarinibacter kjeldsenii</name>
    <dbReference type="NCBI Taxonomy" id="2885994"/>
    <lineage>
        <taxon>Bacteria</taxon>
        <taxon>Pseudomonadati</taxon>
        <taxon>Acidobacteriota</taxon>
        <taxon>Thermoanaerobaculia</taxon>
        <taxon>Thermoanaerobaculales</taxon>
        <taxon>Candidatus Sulfomarinibacteraceae</taxon>
        <taxon>Candidatus Sulfomarinibacter</taxon>
    </lineage>
</organism>
<accession>A0A8J6Y1F0</accession>
<dbReference type="Pfam" id="PF10741">
    <property type="entry name" value="T2SSM_b"/>
    <property type="match status" value="1"/>
</dbReference>
<gene>
    <name evidence="3" type="ORF">IFJ97_07780</name>
</gene>
<keyword evidence="1" id="KW-0175">Coiled coil</keyword>
<dbReference type="EMBL" id="JACXWA010000122">
    <property type="protein sequence ID" value="MBD3871241.1"/>
    <property type="molecule type" value="Genomic_DNA"/>
</dbReference>
<dbReference type="AlphaFoldDB" id="A0A8J6Y1F0"/>
<protein>
    <submittedName>
        <fullName evidence="3">Uncharacterized protein</fullName>
    </submittedName>
</protein>
<comment type="caution">
    <text evidence="3">The sequence shown here is derived from an EMBL/GenBank/DDBJ whole genome shotgun (WGS) entry which is preliminary data.</text>
</comment>
<feature type="transmembrane region" description="Helical" evidence="2">
    <location>
        <begin position="12"/>
        <end position="31"/>
    </location>
</feature>
<keyword evidence="2" id="KW-0472">Membrane</keyword>
<keyword evidence="2" id="KW-0812">Transmembrane</keyword>
<sequence length="208" mass="23424">MTIDLRPWRRLLAVWLPAVVLCVVTAGAYVWQTSESGGRRSQIRKQIEELEQEITQLERMQQETESDREAVEEIDRQFDLLYNDVFGNLDQRLTRILRAVGTATREAGILPSSYSYTAANDDETGFIRFGIRFSVDAEYMQIRRMLASLQSSPEFLVVENLNLSGDEDPVSRELGISVSISTFLAEADAGQLRRLTVGISRAAETTDG</sequence>